<dbReference type="RefSeq" id="WP_077131934.1">
    <property type="nucleotide sequence ID" value="NZ_CP014263.1"/>
</dbReference>
<dbReference type="OrthoDB" id="965034at2"/>
<gene>
    <name evidence="1" type="ORF">AWR27_14965</name>
</gene>
<protein>
    <recommendedName>
        <fullName evidence="3">DUF2281 domain-containing protein</fullName>
    </recommendedName>
</protein>
<dbReference type="Proteomes" id="UP000187941">
    <property type="component" value="Chromosome"/>
</dbReference>
<dbReference type="EMBL" id="CP014263">
    <property type="protein sequence ID" value="AQG80508.1"/>
    <property type="molecule type" value="Genomic_DNA"/>
</dbReference>
<dbReference type="KEGG" id="smon:AWR27_14965"/>
<keyword evidence="2" id="KW-1185">Reference proteome</keyword>
<accession>A0A1P9WYW7</accession>
<evidence type="ECO:0000313" key="2">
    <source>
        <dbReference type="Proteomes" id="UP000187941"/>
    </source>
</evidence>
<sequence length="77" mass="9130">MESPVDLKQLITEGIKDLPQSYLSEVADFVLFMRRKARQQQPFDTASIGEELRQMSIHEMQHLEEEFADFDQRFPKE</sequence>
<evidence type="ECO:0008006" key="3">
    <source>
        <dbReference type="Google" id="ProtNLM"/>
    </source>
</evidence>
<dbReference type="STRING" id="1178516.AWR27_14965"/>
<reference evidence="1 2" key="1">
    <citation type="submission" date="2016-01" db="EMBL/GenBank/DDBJ databases">
        <authorList>
            <person name="Oliw E.H."/>
        </authorList>
    </citation>
    <scope>NUCLEOTIDE SEQUENCE [LARGE SCALE GENOMIC DNA]</scope>
    <source>
        <strain evidence="1 2">DY10</strain>
    </source>
</reference>
<name>A0A1P9WYW7_9BACT</name>
<evidence type="ECO:0000313" key="1">
    <source>
        <dbReference type="EMBL" id="AQG80508.1"/>
    </source>
</evidence>
<proteinExistence type="predicted"/>
<organism evidence="1 2">
    <name type="scientific">Spirosoma montaniterrae</name>
    <dbReference type="NCBI Taxonomy" id="1178516"/>
    <lineage>
        <taxon>Bacteria</taxon>
        <taxon>Pseudomonadati</taxon>
        <taxon>Bacteroidota</taxon>
        <taxon>Cytophagia</taxon>
        <taxon>Cytophagales</taxon>
        <taxon>Cytophagaceae</taxon>
        <taxon>Spirosoma</taxon>
    </lineage>
</organism>
<dbReference type="AlphaFoldDB" id="A0A1P9WYW7"/>